<dbReference type="PANTHER" id="PTHR43619">
    <property type="entry name" value="S-ADENOSYL-L-METHIONINE-DEPENDENT METHYLTRANSFERASE YKTD-RELATED"/>
    <property type="match status" value="1"/>
</dbReference>
<sequence>MKNKLSGIEDTLYIPLAARIYASKRFPYFFYDEKALELEEHILKIIPLINTTEFFNMASACRQQTIDKKIKDFLRAHKECNVVFLGAGLETAYDRIGNKTAKFYQVDLPNVINIRKSLLGEAVNEKLISGDMFTLEWINEIDIKLPSMVVVSGVYQYFTKPKIVDMIKRTAERIPKFELVFDATNTTGLKYANRYVKKTGNTDATMYFSIEDADMFSQEVGMKLASIDGFFSDALLHCNGMRLKTKIYMYFTDKLRRTMVIHLCSK</sequence>
<gene>
    <name evidence="3" type="ORF">EHV10_10595</name>
</gene>
<dbReference type="InterPro" id="IPR029063">
    <property type="entry name" value="SAM-dependent_MTases_sf"/>
</dbReference>
<dbReference type="EMBL" id="RRCO01000005">
    <property type="protein sequence ID" value="RRJ24719.1"/>
    <property type="molecule type" value="Genomic_DNA"/>
</dbReference>
<dbReference type="InterPro" id="IPR007213">
    <property type="entry name" value="Ppm1/Ppm2/Tcmp"/>
</dbReference>
<dbReference type="OrthoDB" id="9800233at2"/>
<dbReference type="GO" id="GO:0032259">
    <property type="term" value="P:methylation"/>
    <property type="evidence" value="ECO:0007669"/>
    <property type="project" value="UniProtKB-KW"/>
</dbReference>
<dbReference type="GO" id="GO:0008168">
    <property type="term" value="F:methyltransferase activity"/>
    <property type="evidence" value="ECO:0007669"/>
    <property type="project" value="UniProtKB-KW"/>
</dbReference>
<dbReference type="Gene3D" id="3.40.50.150">
    <property type="entry name" value="Vaccinia Virus protein VP39"/>
    <property type="match status" value="1"/>
</dbReference>
<evidence type="ECO:0000256" key="1">
    <source>
        <dbReference type="ARBA" id="ARBA00022603"/>
    </source>
</evidence>
<dbReference type="Pfam" id="PF04072">
    <property type="entry name" value="LCM"/>
    <property type="match status" value="1"/>
</dbReference>
<dbReference type="RefSeq" id="WP_128674631.1">
    <property type="nucleotide sequence ID" value="NZ_CAUQHB010000038.1"/>
</dbReference>
<keyword evidence="4" id="KW-1185">Reference proteome</keyword>
<proteinExistence type="predicted"/>
<dbReference type="SUPFAM" id="SSF53335">
    <property type="entry name" value="S-adenosyl-L-methionine-dependent methyltransferases"/>
    <property type="match status" value="1"/>
</dbReference>
<dbReference type="PIRSF" id="PIRSF028177">
    <property type="entry name" value="Polyketide_synth_Omtfrase_TcmP"/>
    <property type="match status" value="1"/>
</dbReference>
<dbReference type="Proteomes" id="UP000272490">
    <property type="component" value="Unassembled WGS sequence"/>
</dbReference>
<keyword evidence="2 3" id="KW-0808">Transferase</keyword>
<dbReference type="AlphaFoldDB" id="A0A3P3QVX2"/>
<dbReference type="PANTHER" id="PTHR43619:SF2">
    <property type="entry name" value="S-ADENOSYL-L-METHIONINE-DEPENDENT METHYLTRANSFERASES SUPERFAMILY PROTEIN"/>
    <property type="match status" value="1"/>
</dbReference>
<reference evidence="3 4" key="1">
    <citation type="submission" date="2018-11" db="EMBL/GenBank/DDBJ databases">
        <title>Genome sequencing of Lachnoanaerobaculum sp. KCOM 2030 (= ChDC B114).</title>
        <authorList>
            <person name="Kook J.-K."/>
            <person name="Park S.-N."/>
            <person name="Lim Y.K."/>
        </authorList>
    </citation>
    <scope>NUCLEOTIDE SEQUENCE [LARGE SCALE GENOMIC DNA]</scope>
    <source>
        <strain evidence="3 4">KCOM 2030</strain>
    </source>
</reference>
<accession>A0A3P3QVX2</accession>
<organism evidence="3 4">
    <name type="scientific">Lachnoanaerobaculum gingivalis</name>
    <dbReference type="NCBI Taxonomy" id="2490855"/>
    <lineage>
        <taxon>Bacteria</taxon>
        <taxon>Bacillati</taxon>
        <taxon>Bacillota</taxon>
        <taxon>Clostridia</taxon>
        <taxon>Lachnospirales</taxon>
        <taxon>Lachnospiraceae</taxon>
        <taxon>Lachnoanaerobaculum</taxon>
    </lineage>
</organism>
<name>A0A3P3QVX2_9FIRM</name>
<evidence type="ECO:0000313" key="3">
    <source>
        <dbReference type="EMBL" id="RRJ24719.1"/>
    </source>
</evidence>
<protein>
    <submittedName>
        <fullName evidence="3">Class I SAM-dependent methyltransferase</fullName>
    </submittedName>
</protein>
<evidence type="ECO:0000313" key="4">
    <source>
        <dbReference type="Proteomes" id="UP000272490"/>
    </source>
</evidence>
<keyword evidence="1 3" id="KW-0489">Methyltransferase</keyword>
<evidence type="ECO:0000256" key="2">
    <source>
        <dbReference type="ARBA" id="ARBA00022679"/>
    </source>
</evidence>
<dbReference type="InterPro" id="IPR016874">
    <property type="entry name" value="TcmP-like"/>
</dbReference>
<comment type="caution">
    <text evidence="3">The sequence shown here is derived from an EMBL/GenBank/DDBJ whole genome shotgun (WGS) entry which is preliminary data.</text>
</comment>